<name>A0ABP0L1N7_9DINO</name>
<protein>
    <submittedName>
        <fullName evidence="2">Uncharacterized protein</fullName>
    </submittedName>
</protein>
<evidence type="ECO:0000256" key="1">
    <source>
        <dbReference type="SAM" id="SignalP"/>
    </source>
</evidence>
<reference evidence="2 3" key="1">
    <citation type="submission" date="2024-02" db="EMBL/GenBank/DDBJ databases">
        <authorList>
            <person name="Chen Y."/>
            <person name="Shah S."/>
            <person name="Dougan E. K."/>
            <person name="Thang M."/>
            <person name="Chan C."/>
        </authorList>
    </citation>
    <scope>NUCLEOTIDE SEQUENCE [LARGE SCALE GENOMIC DNA]</scope>
</reference>
<evidence type="ECO:0000313" key="2">
    <source>
        <dbReference type="EMBL" id="CAK9032706.1"/>
    </source>
</evidence>
<organism evidence="2 3">
    <name type="scientific">Durusdinium trenchii</name>
    <dbReference type="NCBI Taxonomy" id="1381693"/>
    <lineage>
        <taxon>Eukaryota</taxon>
        <taxon>Sar</taxon>
        <taxon>Alveolata</taxon>
        <taxon>Dinophyceae</taxon>
        <taxon>Suessiales</taxon>
        <taxon>Symbiodiniaceae</taxon>
        <taxon>Durusdinium</taxon>
    </lineage>
</organism>
<gene>
    <name evidence="2" type="ORF">CCMP2556_LOCUS18774</name>
</gene>
<keyword evidence="1" id="KW-0732">Signal</keyword>
<proteinExistence type="predicted"/>
<comment type="caution">
    <text evidence="2">The sequence shown here is derived from an EMBL/GenBank/DDBJ whole genome shotgun (WGS) entry which is preliminary data.</text>
</comment>
<accession>A0ABP0L1N7</accession>
<keyword evidence="3" id="KW-1185">Reference proteome</keyword>
<dbReference type="Proteomes" id="UP001642484">
    <property type="component" value="Unassembled WGS sequence"/>
</dbReference>
<evidence type="ECO:0000313" key="3">
    <source>
        <dbReference type="Proteomes" id="UP001642484"/>
    </source>
</evidence>
<feature type="chain" id="PRO_5047435347" evidence="1">
    <location>
        <begin position="18"/>
        <end position="85"/>
    </location>
</feature>
<sequence>MKFSVLLCLPWLGAGEARPGTGVFEPWLHDLWAQPTAQALDVRVAKGLGSKGYQKVWISVVAPQQMEVKDFNFTYQQCPSQRDEG</sequence>
<dbReference type="EMBL" id="CAXAMN010010779">
    <property type="protein sequence ID" value="CAK9032706.1"/>
    <property type="molecule type" value="Genomic_DNA"/>
</dbReference>
<feature type="signal peptide" evidence="1">
    <location>
        <begin position="1"/>
        <end position="17"/>
    </location>
</feature>